<protein>
    <submittedName>
        <fullName evidence="3">Uncharacterized protein</fullName>
    </submittedName>
</protein>
<evidence type="ECO:0000256" key="1">
    <source>
        <dbReference type="SAM" id="MobiDB-lite"/>
    </source>
</evidence>
<evidence type="ECO:0000256" key="2">
    <source>
        <dbReference type="SAM" id="SignalP"/>
    </source>
</evidence>
<evidence type="ECO:0000313" key="3">
    <source>
        <dbReference type="EMBL" id="JAP75833.1"/>
    </source>
</evidence>
<feature type="region of interest" description="Disordered" evidence="1">
    <location>
        <begin position="27"/>
        <end position="144"/>
    </location>
</feature>
<feature type="compositionally biased region" description="Low complexity" evidence="1">
    <location>
        <begin position="94"/>
        <end position="113"/>
    </location>
</feature>
<feature type="signal peptide" evidence="2">
    <location>
        <begin position="1"/>
        <end position="22"/>
    </location>
</feature>
<organism evidence="3">
    <name type="scientific">Rhipicephalus appendiculatus</name>
    <name type="common">Brown ear tick</name>
    <dbReference type="NCBI Taxonomy" id="34631"/>
    <lineage>
        <taxon>Eukaryota</taxon>
        <taxon>Metazoa</taxon>
        <taxon>Ecdysozoa</taxon>
        <taxon>Arthropoda</taxon>
        <taxon>Chelicerata</taxon>
        <taxon>Arachnida</taxon>
        <taxon>Acari</taxon>
        <taxon>Parasitiformes</taxon>
        <taxon>Ixodida</taxon>
        <taxon>Ixodoidea</taxon>
        <taxon>Ixodidae</taxon>
        <taxon>Rhipicephalinae</taxon>
        <taxon>Rhipicephalus</taxon>
        <taxon>Rhipicephalus</taxon>
    </lineage>
</organism>
<feature type="compositionally biased region" description="Basic and acidic residues" evidence="1">
    <location>
        <begin position="120"/>
        <end position="130"/>
    </location>
</feature>
<feature type="compositionally biased region" description="Polar residues" evidence="1">
    <location>
        <begin position="134"/>
        <end position="144"/>
    </location>
</feature>
<accession>A0A131Y938</accession>
<dbReference type="AlphaFoldDB" id="A0A131Y938"/>
<reference evidence="3" key="1">
    <citation type="journal article" date="2016" name="Ticks Tick Borne Dis.">
        <title>De novo assembly and annotation of the salivary gland transcriptome of Rhipicephalus appendiculatus male and female ticks during blood feeding.</title>
        <authorList>
            <person name="de Castro M.H."/>
            <person name="de Klerk D."/>
            <person name="Pienaar R."/>
            <person name="Latif A.A."/>
            <person name="Rees D.J."/>
            <person name="Mans B.J."/>
        </authorList>
    </citation>
    <scope>NUCLEOTIDE SEQUENCE</scope>
    <source>
        <tissue evidence="3">Salivary glands</tissue>
    </source>
</reference>
<feature type="chain" id="PRO_5007284348" evidence="2">
    <location>
        <begin position="23"/>
        <end position="144"/>
    </location>
</feature>
<feature type="compositionally biased region" description="Pro residues" evidence="1">
    <location>
        <begin position="36"/>
        <end position="46"/>
    </location>
</feature>
<sequence length="144" mass="14804">MANVSSFGIVALYAAFGFLLSAMQNGGQSCANATPTRPPVRPPPGCAGPGCFSGIFNHMKGPSRSRPLPRPAQHPGRAQPGRRPAQIDRPGPVPGLSPLSSPGSSAGSSPGSPTVTLMDALRRHDEETRKRPSPTVNSGKGRSG</sequence>
<keyword evidence="2" id="KW-0732">Signal</keyword>
<proteinExistence type="predicted"/>
<dbReference type="EMBL" id="GEDV01012724">
    <property type="protein sequence ID" value="JAP75833.1"/>
    <property type="molecule type" value="Transcribed_RNA"/>
</dbReference>
<name>A0A131Y938_RHIAP</name>